<organism evidence="2 3">
    <name type="scientific">Natronoarchaeum philippinense</name>
    <dbReference type="NCBI Taxonomy" id="558529"/>
    <lineage>
        <taxon>Archaea</taxon>
        <taxon>Methanobacteriati</taxon>
        <taxon>Methanobacteriota</taxon>
        <taxon>Stenosarchaea group</taxon>
        <taxon>Halobacteria</taxon>
        <taxon>Halobacteriales</taxon>
        <taxon>Natronoarchaeaceae</taxon>
    </lineage>
</organism>
<dbReference type="Proteomes" id="UP000219453">
    <property type="component" value="Unassembled WGS sequence"/>
</dbReference>
<dbReference type="Pfam" id="PF26460">
    <property type="entry name" value="DUF8139"/>
    <property type="match status" value="1"/>
</dbReference>
<dbReference type="AlphaFoldDB" id="A0A285NWR2"/>
<accession>A0A285NWR2</accession>
<dbReference type="RefSeq" id="WP_245838526.1">
    <property type="nucleotide sequence ID" value="NZ_OBEJ01000002.1"/>
</dbReference>
<keyword evidence="3" id="KW-1185">Reference proteome</keyword>
<sequence length="293" mass="33390">MDFDGSIPLPIGTEVPQNTVLANSMLQLHGDNIEIHDETDGGWPTIITLETDSHPVGIAVDYLGTWHGQDVGMEEVDLLLSYEDGEWGWRAIVAFSTKKDAIDRGRYETDGYNGHELVPWNDDSRFERMEELLEEDVTPITYTENHPTYPAHAMQEAENIHTLNRMFGIGKLKTLTRRRKRLFTKVVPKEVRWENKDTSLQELARDIVGDSQDVPQPADEPYEVGDRVEVYLGPDDSDSHHHGTVGKIADVLEDSLGEETERELDSYSYRIESDGEEIDVWFRHRDLVPASRS</sequence>
<dbReference type="InterPro" id="IPR058452">
    <property type="entry name" value="DUF8139"/>
</dbReference>
<gene>
    <name evidence="2" type="ORF">SAMN06269185_1618</name>
</gene>
<name>A0A285NWR2_NATPI</name>
<dbReference type="EMBL" id="OBEJ01000002">
    <property type="protein sequence ID" value="SNZ12326.1"/>
    <property type="molecule type" value="Genomic_DNA"/>
</dbReference>
<evidence type="ECO:0000259" key="1">
    <source>
        <dbReference type="Pfam" id="PF26460"/>
    </source>
</evidence>
<reference evidence="2 3" key="1">
    <citation type="submission" date="2017-09" db="EMBL/GenBank/DDBJ databases">
        <authorList>
            <person name="Ehlers B."/>
            <person name="Leendertz F.H."/>
        </authorList>
    </citation>
    <scope>NUCLEOTIDE SEQUENCE [LARGE SCALE GENOMIC DNA]</scope>
    <source>
        <strain evidence="2 3">DSM 27208</strain>
    </source>
</reference>
<protein>
    <recommendedName>
        <fullName evidence="1">DUF8139 domain-containing protein</fullName>
    </recommendedName>
</protein>
<evidence type="ECO:0000313" key="2">
    <source>
        <dbReference type="EMBL" id="SNZ12326.1"/>
    </source>
</evidence>
<proteinExistence type="predicted"/>
<feature type="domain" description="DUF8139" evidence="1">
    <location>
        <begin position="220"/>
        <end position="291"/>
    </location>
</feature>
<evidence type="ECO:0000313" key="3">
    <source>
        <dbReference type="Proteomes" id="UP000219453"/>
    </source>
</evidence>